<accession>A0A484NF54</accession>
<name>A0A484NF54_9ASTE</name>
<feature type="region of interest" description="Disordered" evidence="1">
    <location>
        <begin position="42"/>
        <end position="81"/>
    </location>
</feature>
<dbReference type="EMBL" id="OOIL02006641">
    <property type="protein sequence ID" value="VFQ99117.1"/>
    <property type="molecule type" value="Genomic_DNA"/>
</dbReference>
<evidence type="ECO:0000256" key="1">
    <source>
        <dbReference type="SAM" id="MobiDB-lite"/>
    </source>
</evidence>
<gene>
    <name evidence="2" type="ORF">CCAM_LOCUS40893</name>
</gene>
<dbReference type="Proteomes" id="UP000595140">
    <property type="component" value="Unassembled WGS sequence"/>
</dbReference>
<proteinExistence type="predicted"/>
<keyword evidence="3" id="KW-1185">Reference proteome</keyword>
<reference evidence="2 3" key="1">
    <citation type="submission" date="2018-04" db="EMBL/GenBank/DDBJ databases">
        <authorList>
            <person name="Vogel A."/>
        </authorList>
    </citation>
    <scope>NUCLEOTIDE SEQUENCE [LARGE SCALE GENOMIC DNA]</scope>
</reference>
<protein>
    <submittedName>
        <fullName evidence="2">Uncharacterized protein</fullName>
    </submittedName>
</protein>
<evidence type="ECO:0000313" key="2">
    <source>
        <dbReference type="EMBL" id="VFQ99117.1"/>
    </source>
</evidence>
<evidence type="ECO:0000313" key="3">
    <source>
        <dbReference type="Proteomes" id="UP000595140"/>
    </source>
</evidence>
<dbReference type="AlphaFoldDB" id="A0A484NF54"/>
<organism evidence="2 3">
    <name type="scientific">Cuscuta campestris</name>
    <dbReference type="NCBI Taxonomy" id="132261"/>
    <lineage>
        <taxon>Eukaryota</taxon>
        <taxon>Viridiplantae</taxon>
        <taxon>Streptophyta</taxon>
        <taxon>Embryophyta</taxon>
        <taxon>Tracheophyta</taxon>
        <taxon>Spermatophyta</taxon>
        <taxon>Magnoliopsida</taxon>
        <taxon>eudicotyledons</taxon>
        <taxon>Gunneridae</taxon>
        <taxon>Pentapetalae</taxon>
        <taxon>asterids</taxon>
        <taxon>lamiids</taxon>
        <taxon>Solanales</taxon>
        <taxon>Convolvulaceae</taxon>
        <taxon>Cuscuteae</taxon>
        <taxon>Cuscuta</taxon>
        <taxon>Cuscuta subgen. Grammica</taxon>
        <taxon>Cuscuta sect. Cleistogrammica</taxon>
    </lineage>
</organism>
<sequence>MEKSSWYHAIRPLLNLVEMLAGDFPGIGFSFFSTPPSNTSLFKPDAGGERNIKAGRGGVAARTGDCHEIRGGDAGQLRESS</sequence>